<dbReference type="Pfam" id="PF02096">
    <property type="entry name" value="60KD_IMP"/>
    <property type="match status" value="1"/>
</dbReference>
<dbReference type="NCBIfam" id="NF002350">
    <property type="entry name" value="PRK01315.1"/>
    <property type="match status" value="1"/>
</dbReference>
<evidence type="ECO:0000256" key="5">
    <source>
        <dbReference type="ARBA" id="ARBA00022475"/>
    </source>
</evidence>
<dbReference type="InterPro" id="IPR001708">
    <property type="entry name" value="YidC/ALB3/OXA1/COX18"/>
</dbReference>
<evidence type="ECO:0000256" key="9">
    <source>
        <dbReference type="ARBA" id="ARBA00023136"/>
    </source>
</evidence>
<dbReference type="NCBIfam" id="TIGR03592">
    <property type="entry name" value="yidC_oxa1_cterm"/>
    <property type="match status" value="1"/>
</dbReference>
<keyword evidence="7" id="KW-0653">Protein transport</keyword>
<keyword evidence="10" id="KW-0143">Chaperone</keyword>
<proteinExistence type="inferred from homology"/>
<dbReference type="EMBL" id="LOHS01000101">
    <property type="protein sequence ID" value="OAH11837.1"/>
    <property type="molecule type" value="Genomic_DNA"/>
</dbReference>
<evidence type="ECO:0000256" key="2">
    <source>
        <dbReference type="ARBA" id="ARBA00010527"/>
    </source>
</evidence>
<evidence type="ECO:0000256" key="14">
    <source>
        <dbReference type="ARBA" id="ARBA00033245"/>
    </source>
</evidence>
<protein>
    <recommendedName>
        <fullName evidence="3">Membrane protein insertase YidC</fullName>
    </recommendedName>
    <alternativeName>
        <fullName evidence="15">Foldase YidC</fullName>
    </alternativeName>
    <alternativeName>
        <fullName evidence="14">Membrane integrase YidC</fullName>
    </alternativeName>
    <alternativeName>
        <fullName evidence="13">Membrane protein YidC</fullName>
    </alternativeName>
</protein>
<dbReference type="PANTHER" id="PTHR12428:SF65">
    <property type="entry name" value="CYTOCHROME C OXIDASE ASSEMBLY PROTEIN COX18, MITOCHONDRIAL"/>
    <property type="match status" value="1"/>
</dbReference>
<dbReference type="GO" id="GO:0032977">
    <property type="term" value="F:membrane insertase activity"/>
    <property type="evidence" value="ECO:0007669"/>
    <property type="project" value="InterPro"/>
</dbReference>
<dbReference type="Proteomes" id="UP000077381">
    <property type="component" value="Unassembled WGS sequence"/>
</dbReference>
<keyword evidence="9 18" id="KW-0472">Membrane</keyword>
<evidence type="ECO:0000256" key="7">
    <source>
        <dbReference type="ARBA" id="ARBA00022927"/>
    </source>
</evidence>
<comment type="function">
    <text evidence="11">Required for the insertion and/or proper folding and/or complex formation of integral membrane proteins into the membrane. Involved in integration of membrane proteins that insert both dependently and independently of the Sec translocase complex, as well as at least some lipoproteins. Aids folding of multispanning membrane proteins.</text>
</comment>
<dbReference type="GO" id="GO:0051205">
    <property type="term" value="P:protein insertion into membrane"/>
    <property type="evidence" value="ECO:0007669"/>
    <property type="project" value="TreeGrafter"/>
</dbReference>
<dbReference type="PANTHER" id="PTHR12428">
    <property type="entry name" value="OXA1"/>
    <property type="match status" value="1"/>
</dbReference>
<keyword evidence="6 16" id="KW-0812">Transmembrane</keyword>
<gene>
    <name evidence="20" type="primary">yidC_2</name>
    <name evidence="20" type="ORF">STSP_48430</name>
</gene>
<evidence type="ECO:0000256" key="4">
    <source>
        <dbReference type="ARBA" id="ARBA00022448"/>
    </source>
</evidence>
<dbReference type="InterPro" id="IPR047196">
    <property type="entry name" value="YidC_ALB_C"/>
</dbReference>
<keyword evidence="21" id="KW-1185">Reference proteome</keyword>
<comment type="subunit">
    <text evidence="12">Interacts with the Sec translocase complex via SecD. Specifically interacts with transmembrane segments of nascent integral membrane proteins during membrane integration.</text>
</comment>
<dbReference type="OrthoDB" id="9780552at2"/>
<name>A0A177HN48_9ACTN</name>
<dbReference type="RefSeq" id="WP_067281773.1">
    <property type="nucleotide sequence ID" value="NZ_LOHS01000101.1"/>
</dbReference>
<evidence type="ECO:0000256" key="10">
    <source>
        <dbReference type="ARBA" id="ARBA00023186"/>
    </source>
</evidence>
<feature type="transmembrane region" description="Helical" evidence="18">
    <location>
        <begin position="35"/>
        <end position="58"/>
    </location>
</feature>
<comment type="caution">
    <text evidence="20">The sequence shown here is derived from an EMBL/GenBank/DDBJ whole genome shotgun (WGS) entry which is preliminary data.</text>
</comment>
<dbReference type="AlphaFoldDB" id="A0A177HN48"/>
<evidence type="ECO:0000256" key="3">
    <source>
        <dbReference type="ARBA" id="ARBA00015325"/>
    </source>
</evidence>
<dbReference type="GO" id="GO:0005886">
    <property type="term" value="C:plasma membrane"/>
    <property type="evidence" value="ECO:0007669"/>
    <property type="project" value="UniProtKB-SubCell"/>
</dbReference>
<keyword evidence="8 18" id="KW-1133">Transmembrane helix</keyword>
<evidence type="ECO:0000313" key="21">
    <source>
        <dbReference type="Proteomes" id="UP000077381"/>
    </source>
</evidence>
<evidence type="ECO:0000256" key="18">
    <source>
        <dbReference type="SAM" id="Phobius"/>
    </source>
</evidence>
<feature type="region of interest" description="Disordered" evidence="17">
    <location>
        <begin position="336"/>
        <end position="424"/>
    </location>
</feature>
<evidence type="ECO:0000256" key="17">
    <source>
        <dbReference type="SAM" id="MobiDB-lite"/>
    </source>
</evidence>
<dbReference type="CDD" id="cd20070">
    <property type="entry name" value="5TM_YidC_Alb3"/>
    <property type="match status" value="1"/>
</dbReference>
<dbReference type="GO" id="GO:0015031">
    <property type="term" value="P:protein transport"/>
    <property type="evidence" value="ECO:0007669"/>
    <property type="project" value="UniProtKB-KW"/>
</dbReference>
<comment type="subcellular location">
    <subcellularLocation>
        <location evidence="1">Cell membrane</location>
        <topology evidence="1">Multi-pass membrane protein</topology>
    </subcellularLocation>
    <subcellularLocation>
        <location evidence="16">Membrane</location>
        <topology evidence="16">Multi-pass membrane protein</topology>
    </subcellularLocation>
</comment>
<evidence type="ECO:0000256" key="6">
    <source>
        <dbReference type="ARBA" id="ARBA00022692"/>
    </source>
</evidence>
<keyword evidence="5" id="KW-1003">Cell membrane</keyword>
<dbReference type="PATRIC" id="fig|1716141.3.peg.5086"/>
<comment type="similarity">
    <text evidence="2">Belongs to the OXA1/ALB3/YidC family. Type 1 subfamily.</text>
</comment>
<feature type="compositionally biased region" description="Basic residues" evidence="17">
    <location>
        <begin position="410"/>
        <end position="424"/>
    </location>
</feature>
<evidence type="ECO:0000256" key="15">
    <source>
        <dbReference type="ARBA" id="ARBA00033342"/>
    </source>
</evidence>
<feature type="compositionally biased region" description="Polar residues" evidence="17">
    <location>
        <begin position="396"/>
        <end position="409"/>
    </location>
</feature>
<evidence type="ECO:0000256" key="1">
    <source>
        <dbReference type="ARBA" id="ARBA00004651"/>
    </source>
</evidence>
<evidence type="ECO:0000256" key="11">
    <source>
        <dbReference type="ARBA" id="ARBA00025034"/>
    </source>
</evidence>
<feature type="domain" description="Membrane insertase YidC/Oxa/ALB C-terminal" evidence="19">
    <location>
        <begin position="38"/>
        <end position="254"/>
    </location>
</feature>
<evidence type="ECO:0000256" key="12">
    <source>
        <dbReference type="ARBA" id="ARBA00026028"/>
    </source>
</evidence>
<evidence type="ECO:0000256" key="13">
    <source>
        <dbReference type="ARBA" id="ARBA00031538"/>
    </source>
</evidence>
<dbReference type="STRING" id="1716141.STSP_48430"/>
<evidence type="ECO:0000256" key="16">
    <source>
        <dbReference type="RuleBase" id="RU003945"/>
    </source>
</evidence>
<feature type="transmembrane region" description="Helical" evidence="18">
    <location>
        <begin position="7"/>
        <end position="29"/>
    </location>
</feature>
<sequence>MDTIASLFSFITTPVSWIIVQFHSLYGALFGPDTGWAWGLSIVSLVILIRICLIPLFVKQIKATRAMQTLQPEMKKIQERYKNDKQRQSEEMMKLYKETGTNPLSSCLPILAQSPFFFALYHVLNSIASNDTIGVINERLLESAQKAHIFGAPLAAKFMDSEEKVSALQASLTDVRVVTALMIVLMSLSQFYTQRQLMTKNVDTTVKTPFMQQQKMLMYVFPIMFAVFGINFPVGVLVYWLTTNVWTMGQQMYVIHQNPTPGSKAQAAYLERLLKHVTHAGKVGKRRDRAALKAIVAKGRDRNEHERKFINGLTKAGLAAQADGTVVASVTTVAEEAQDSADATPKRQQPKRQSKAQRQAAASQAAPKTAAAAAPKASLEKKDEPQDADPQDKPAGSQSGAGTARQAKSGQRRGQQRPKHPSKK</sequence>
<evidence type="ECO:0000259" key="19">
    <source>
        <dbReference type="Pfam" id="PF02096"/>
    </source>
</evidence>
<evidence type="ECO:0000313" key="20">
    <source>
        <dbReference type="EMBL" id="OAH11837.1"/>
    </source>
</evidence>
<evidence type="ECO:0000256" key="8">
    <source>
        <dbReference type="ARBA" id="ARBA00022989"/>
    </source>
</evidence>
<feature type="transmembrane region" description="Helical" evidence="18">
    <location>
        <begin position="217"/>
        <end position="241"/>
    </location>
</feature>
<accession>A0A177HN48</accession>
<organism evidence="20 21">
    <name type="scientific">Streptomyces jeddahensis</name>
    <dbReference type="NCBI Taxonomy" id="1716141"/>
    <lineage>
        <taxon>Bacteria</taxon>
        <taxon>Bacillati</taxon>
        <taxon>Actinomycetota</taxon>
        <taxon>Actinomycetes</taxon>
        <taxon>Kitasatosporales</taxon>
        <taxon>Streptomycetaceae</taxon>
        <taxon>Streptomyces</taxon>
    </lineage>
</organism>
<reference evidence="20 21" key="1">
    <citation type="submission" date="2015-12" db="EMBL/GenBank/DDBJ databases">
        <title>Genome sequence of Streptomyces sp. G25.</title>
        <authorList>
            <person name="Poehlein A."/>
            <person name="Roettig A."/>
            <person name="Hiessl S."/>
            <person name="Hauschild P."/>
            <person name="Schauer J."/>
            <person name="Madkour M.H."/>
            <person name="Al-Ansari A.M."/>
            <person name="Almakishah N.H."/>
            <person name="Steinbuechel A."/>
            <person name="Daniel R."/>
        </authorList>
    </citation>
    <scope>NUCLEOTIDE SEQUENCE [LARGE SCALE GENOMIC DNA]</scope>
    <source>
        <strain evidence="21">G25(2015)</strain>
    </source>
</reference>
<feature type="compositionally biased region" description="Low complexity" evidence="17">
    <location>
        <begin position="356"/>
        <end position="377"/>
    </location>
</feature>
<dbReference type="InterPro" id="IPR028055">
    <property type="entry name" value="YidC/Oxa/ALB_C"/>
</dbReference>
<keyword evidence="4" id="KW-0813">Transport</keyword>